<reference evidence="1 2" key="1">
    <citation type="submission" date="2017-12" db="EMBL/GenBank/DDBJ databases">
        <title>Integrating genomic resources of turbot (Scophthalmus maximus) in depth evaluation of genetic and physical mapping variation across individuals.</title>
        <authorList>
            <person name="Martinez P."/>
        </authorList>
    </citation>
    <scope>NUCLEOTIDE SEQUENCE [LARGE SCALE GENOMIC DNA]</scope>
</reference>
<dbReference type="Proteomes" id="UP000246464">
    <property type="component" value="Chromosome 11"/>
</dbReference>
<organism evidence="1 2">
    <name type="scientific">Scophthalmus maximus</name>
    <name type="common">Turbot</name>
    <name type="synonym">Psetta maxima</name>
    <dbReference type="NCBI Taxonomy" id="52904"/>
    <lineage>
        <taxon>Eukaryota</taxon>
        <taxon>Metazoa</taxon>
        <taxon>Chordata</taxon>
        <taxon>Craniata</taxon>
        <taxon>Vertebrata</taxon>
        <taxon>Euteleostomi</taxon>
        <taxon>Actinopterygii</taxon>
        <taxon>Neopterygii</taxon>
        <taxon>Teleostei</taxon>
        <taxon>Neoteleostei</taxon>
        <taxon>Acanthomorphata</taxon>
        <taxon>Carangaria</taxon>
        <taxon>Pleuronectiformes</taxon>
        <taxon>Pleuronectoidei</taxon>
        <taxon>Scophthalmidae</taxon>
        <taxon>Scophthalmus</taxon>
    </lineage>
</organism>
<gene>
    <name evidence="1" type="ORF">SMAX5B_014830</name>
</gene>
<proteinExistence type="predicted"/>
<dbReference type="EMBL" id="CP026253">
    <property type="protein sequence ID" value="AWP10059.1"/>
    <property type="molecule type" value="Genomic_DNA"/>
</dbReference>
<keyword evidence="2" id="KW-1185">Reference proteome</keyword>
<sequence length="57" mass="6834">MFCGSELPWRRTRERERVRVIACGCRNLDMEEFVGHVLKLQGEFRMTQLWPSADTKY</sequence>
<evidence type="ECO:0000313" key="1">
    <source>
        <dbReference type="EMBL" id="AWP10059.1"/>
    </source>
</evidence>
<name>A0A2U9C346_SCOMX</name>
<protein>
    <submittedName>
        <fullName evidence="1">Uncharacterized protein</fullName>
    </submittedName>
</protein>
<evidence type="ECO:0000313" key="2">
    <source>
        <dbReference type="Proteomes" id="UP000246464"/>
    </source>
</evidence>
<accession>A0A2U9C346</accession>
<dbReference type="AlphaFoldDB" id="A0A2U9C346"/>